<evidence type="ECO:0000256" key="8">
    <source>
        <dbReference type="ARBA" id="ARBA00022729"/>
    </source>
</evidence>
<dbReference type="InterPro" id="IPR048290">
    <property type="entry name" value="ZP_chr"/>
</dbReference>
<dbReference type="InterPro" id="IPR017977">
    <property type="entry name" value="ZP_dom_CS"/>
</dbReference>
<evidence type="ECO:0000259" key="15">
    <source>
        <dbReference type="PROSITE" id="PS51034"/>
    </source>
</evidence>
<dbReference type="Ensembl" id="ENSJJAT00000019167.1">
    <property type="protein sequence ID" value="ENSJJAP00000012683.1"/>
    <property type="gene ID" value="ENSJJAG00000015644.1"/>
</dbReference>
<dbReference type="FunFam" id="2.60.40.3210:FF:000003">
    <property type="entry name" value="Glycoprotein 2"/>
    <property type="match status" value="1"/>
</dbReference>
<accession>A0A8C5KNK6</accession>
<dbReference type="Pfam" id="PF23283">
    <property type="entry name" value="D8C_UMOD"/>
    <property type="match status" value="1"/>
</dbReference>
<proteinExistence type="predicted"/>
<keyword evidence="5" id="KW-0245">EGF-like domain</keyword>
<keyword evidence="12" id="KW-0325">Glycoprotein</keyword>
<evidence type="ECO:0000313" key="17">
    <source>
        <dbReference type="Proteomes" id="UP000694385"/>
    </source>
</evidence>
<feature type="domain" description="ZP" evidence="15">
    <location>
        <begin position="223"/>
        <end position="475"/>
    </location>
</feature>
<keyword evidence="17" id="KW-1185">Reference proteome</keyword>
<dbReference type="InterPro" id="IPR001507">
    <property type="entry name" value="ZP_dom"/>
</dbReference>
<keyword evidence="9" id="KW-0391">Immunity</keyword>
<evidence type="ECO:0000256" key="12">
    <source>
        <dbReference type="ARBA" id="ARBA00023180"/>
    </source>
</evidence>
<dbReference type="Pfam" id="PF23344">
    <property type="entry name" value="ZP-N"/>
    <property type="match status" value="1"/>
</dbReference>
<dbReference type="PANTHER" id="PTHR14002:SF16">
    <property type="entry name" value="PANCREATIC SECRETORY GRANULE MEMBRANE MAJOR GLYCOPROTEIN GP2"/>
    <property type="match status" value="1"/>
</dbReference>
<evidence type="ECO:0000256" key="5">
    <source>
        <dbReference type="ARBA" id="ARBA00022536"/>
    </source>
</evidence>
<gene>
    <name evidence="16" type="primary">Gp2</name>
</gene>
<evidence type="ECO:0000256" key="1">
    <source>
        <dbReference type="ARBA" id="ARBA00004303"/>
    </source>
</evidence>
<evidence type="ECO:0000313" key="16">
    <source>
        <dbReference type="Ensembl" id="ENSJJAP00000012683.1"/>
    </source>
</evidence>
<dbReference type="InterPro" id="IPR055355">
    <property type="entry name" value="ZP-C"/>
</dbReference>
<dbReference type="InterPro" id="IPR042235">
    <property type="entry name" value="ZP-C_dom"/>
</dbReference>
<dbReference type="GO" id="GO:0098552">
    <property type="term" value="C:side of membrane"/>
    <property type="evidence" value="ECO:0007669"/>
    <property type="project" value="UniProtKB-KW"/>
</dbReference>
<evidence type="ECO:0000256" key="4">
    <source>
        <dbReference type="ARBA" id="ARBA00022525"/>
    </source>
</evidence>
<dbReference type="PRINTS" id="PR00023">
    <property type="entry name" value="ZPELLUCIDA"/>
</dbReference>
<dbReference type="GO" id="GO:0005576">
    <property type="term" value="C:extracellular region"/>
    <property type="evidence" value="ECO:0007669"/>
    <property type="project" value="UniProtKB-SubCell"/>
</dbReference>
<dbReference type="Gene3D" id="2.60.40.3210">
    <property type="entry name" value="Zona pellucida, ZP-N domain"/>
    <property type="match status" value="1"/>
</dbReference>
<dbReference type="AlphaFoldDB" id="A0A8C5KNK6"/>
<evidence type="ECO:0000256" key="10">
    <source>
        <dbReference type="ARBA" id="ARBA00023136"/>
    </source>
</evidence>
<evidence type="ECO:0000256" key="14">
    <source>
        <dbReference type="SAM" id="SignalP"/>
    </source>
</evidence>
<keyword evidence="11" id="KW-1015">Disulfide bond</keyword>
<keyword evidence="4" id="KW-0964">Secreted</keyword>
<name>A0A8C5KNK6_JACJA</name>
<reference evidence="16" key="2">
    <citation type="submission" date="2025-09" db="UniProtKB">
        <authorList>
            <consortium name="Ensembl"/>
        </authorList>
    </citation>
    <scope>IDENTIFICATION</scope>
</reference>
<dbReference type="Pfam" id="PF00100">
    <property type="entry name" value="Zona_pellucida"/>
    <property type="match status" value="1"/>
</dbReference>
<reference evidence="16" key="1">
    <citation type="submission" date="2025-08" db="UniProtKB">
        <authorList>
            <consortium name="Ensembl"/>
        </authorList>
    </citation>
    <scope>IDENTIFICATION</scope>
</reference>
<dbReference type="PANTHER" id="PTHR14002">
    <property type="entry name" value="ENDOGLIN/TGF-BETA RECEPTOR TYPE III"/>
    <property type="match status" value="1"/>
</dbReference>
<keyword evidence="13" id="KW-0449">Lipoprotein</keyword>
<dbReference type="Proteomes" id="UP000694385">
    <property type="component" value="Unassembled WGS sequence"/>
</dbReference>
<evidence type="ECO:0000256" key="7">
    <source>
        <dbReference type="ARBA" id="ARBA00022622"/>
    </source>
</evidence>
<organism evidence="16 17">
    <name type="scientific">Jaculus jaculus</name>
    <name type="common">Lesser Egyptian jerboa</name>
    <dbReference type="NCBI Taxonomy" id="51337"/>
    <lineage>
        <taxon>Eukaryota</taxon>
        <taxon>Metazoa</taxon>
        <taxon>Chordata</taxon>
        <taxon>Craniata</taxon>
        <taxon>Vertebrata</taxon>
        <taxon>Euteleostomi</taxon>
        <taxon>Mammalia</taxon>
        <taxon>Eutheria</taxon>
        <taxon>Euarchontoglires</taxon>
        <taxon>Glires</taxon>
        <taxon>Rodentia</taxon>
        <taxon>Myomorpha</taxon>
        <taxon>Dipodoidea</taxon>
        <taxon>Dipodidae</taxon>
        <taxon>Dipodinae</taxon>
        <taxon>Jaculus</taxon>
    </lineage>
</organism>
<feature type="chain" id="PRO_5034831561" description="ZP domain-containing protein" evidence="14">
    <location>
        <begin position="25"/>
        <end position="549"/>
    </location>
</feature>
<evidence type="ECO:0000256" key="3">
    <source>
        <dbReference type="ARBA" id="ARBA00022475"/>
    </source>
</evidence>
<dbReference type="GO" id="GO:0045087">
    <property type="term" value="P:innate immune response"/>
    <property type="evidence" value="ECO:0007669"/>
    <property type="project" value="UniProtKB-KW"/>
</dbReference>
<dbReference type="FunFam" id="2.60.40.4100:FF:000001">
    <property type="entry name" value="alpha-tectorin isoform X1"/>
    <property type="match status" value="1"/>
</dbReference>
<keyword evidence="6" id="KW-0399">Innate immunity</keyword>
<dbReference type="SMART" id="SM00241">
    <property type="entry name" value="ZP"/>
    <property type="match status" value="1"/>
</dbReference>
<dbReference type="GeneTree" id="ENSGT00940000156742"/>
<keyword evidence="7" id="KW-0336">GPI-anchor</keyword>
<evidence type="ECO:0000256" key="6">
    <source>
        <dbReference type="ARBA" id="ARBA00022588"/>
    </source>
</evidence>
<evidence type="ECO:0000256" key="2">
    <source>
        <dbReference type="ARBA" id="ARBA00004613"/>
    </source>
</evidence>
<keyword evidence="8 14" id="KW-0732">Signal</keyword>
<dbReference type="InterPro" id="IPR055356">
    <property type="entry name" value="ZP-N"/>
</dbReference>
<evidence type="ECO:0000256" key="9">
    <source>
        <dbReference type="ARBA" id="ARBA00022859"/>
    </source>
</evidence>
<dbReference type="InterPro" id="IPR057774">
    <property type="entry name" value="D8C_UMOD/GP2/OIT3-like"/>
</dbReference>
<dbReference type="PROSITE" id="PS51034">
    <property type="entry name" value="ZP_2"/>
    <property type="match status" value="1"/>
</dbReference>
<comment type="subcellular location">
    <subcellularLocation>
        <location evidence="1">Apical cell membrane</location>
        <topology evidence="1">Lipid-anchor</topology>
        <topology evidence="1">GPI-anchor</topology>
    </subcellularLocation>
    <subcellularLocation>
        <location evidence="2">Secreted</location>
    </subcellularLocation>
</comment>
<evidence type="ECO:0000256" key="11">
    <source>
        <dbReference type="ARBA" id="ARBA00023157"/>
    </source>
</evidence>
<sequence>MERMRSCDLLCLAVISCLLSLVSASTVRQGYRNPREASFYGLDLVCGAPGTLEADICFDPCQNYTLIDDPSRSTENTAEGQECDSNLHGWYRFEGEGGIRMPESCVPVYRCHTFAPMWLQGSHPVLGDGIVNRTGCAHWSGNCCFWKSEVLVKACPGGYHVYQLDGTPECSLRYCTDPSTAVPNCEEPCRPEEECLDQNGIWSCVCRQDLSSSDIQSLQPQLDCGANEINVKLDKCLLGGLGFGEEVVAYLRDRNCSSIMQNEDNNWISVTSPAVASACGNILERNGTHAIYKNTISLASDLIIRDFIVNVNFQCAYPLDMKISLQTALQPIVSSMNVSVDGEGEFIVRMALFQDQSYMHPYEGSQVVLQVESMLYVGVILERGDTSRFNLLLRNCYATPTEDKADPVKYFIIRNSCPNQHDSTVIVEENGMSSESRFSVQMFMFAGNYDLVFLHCEVHLCDSVNEQCHPVSRRPLLNNKHLPNGSWWLGLCSSCLPSWFGCFEWPAGHLALKPMFFPLAMSMTHHSIHLNLFVKSVACVDNSWKAVSC</sequence>
<evidence type="ECO:0000256" key="13">
    <source>
        <dbReference type="ARBA" id="ARBA00023288"/>
    </source>
</evidence>
<protein>
    <recommendedName>
        <fullName evidence="15">ZP domain-containing protein</fullName>
    </recommendedName>
</protein>
<feature type="signal peptide" evidence="14">
    <location>
        <begin position="1"/>
        <end position="24"/>
    </location>
</feature>
<dbReference type="Gene3D" id="2.60.40.4100">
    <property type="entry name" value="Zona pellucida, ZP-C domain"/>
    <property type="match status" value="1"/>
</dbReference>
<keyword evidence="3" id="KW-1003">Cell membrane</keyword>
<keyword evidence="10" id="KW-0472">Membrane</keyword>
<dbReference type="PROSITE" id="PS00682">
    <property type="entry name" value="ZP_1"/>
    <property type="match status" value="1"/>
</dbReference>
<dbReference type="GO" id="GO:0016324">
    <property type="term" value="C:apical plasma membrane"/>
    <property type="evidence" value="ECO:0007669"/>
    <property type="project" value="UniProtKB-SubCell"/>
</dbReference>